<organism evidence="1">
    <name type="scientific">marine sediment metagenome</name>
    <dbReference type="NCBI Taxonomy" id="412755"/>
    <lineage>
        <taxon>unclassified sequences</taxon>
        <taxon>metagenomes</taxon>
        <taxon>ecological metagenomes</taxon>
    </lineage>
</organism>
<dbReference type="AlphaFoldDB" id="A0A0F9H8E8"/>
<comment type="caution">
    <text evidence="1">The sequence shown here is derived from an EMBL/GenBank/DDBJ whole genome shotgun (WGS) entry which is preliminary data.</text>
</comment>
<protein>
    <submittedName>
        <fullName evidence="1">Uncharacterized protein</fullName>
    </submittedName>
</protein>
<proteinExistence type="predicted"/>
<dbReference type="EMBL" id="LAZR01023602">
    <property type="protein sequence ID" value="KKL77950.1"/>
    <property type="molecule type" value="Genomic_DNA"/>
</dbReference>
<gene>
    <name evidence="1" type="ORF">LCGC14_2029750</name>
</gene>
<sequence length="122" mass="14838">MNSEIDRLDKLENLYENKDKLTPSQEKRRFALHQKGMNLLSAWRDSILSCSFGPCETFELKKTGTYLEDKVWNPLQKRWICINCYNKRFKTDKQKEVLRKVLEKTEREEREYHEWLSTIFDD</sequence>
<accession>A0A0F9H8E8</accession>
<name>A0A0F9H8E8_9ZZZZ</name>
<evidence type="ECO:0000313" key="1">
    <source>
        <dbReference type="EMBL" id="KKL77950.1"/>
    </source>
</evidence>
<reference evidence="1" key="1">
    <citation type="journal article" date="2015" name="Nature">
        <title>Complex archaea that bridge the gap between prokaryotes and eukaryotes.</title>
        <authorList>
            <person name="Spang A."/>
            <person name="Saw J.H."/>
            <person name="Jorgensen S.L."/>
            <person name="Zaremba-Niedzwiedzka K."/>
            <person name="Martijn J."/>
            <person name="Lind A.E."/>
            <person name="van Eijk R."/>
            <person name="Schleper C."/>
            <person name="Guy L."/>
            <person name="Ettema T.J."/>
        </authorList>
    </citation>
    <scope>NUCLEOTIDE SEQUENCE</scope>
</reference>